<protein>
    <submittedName>
        <fullName evidence="3">S1 family peptidase</fullName>
    </submittedName>
</protein>
<sequence>MRWTGLAGAVVLAAAVAAPAHAAEVEARQGDRIRIGESTYCTLGFNDRDARVGYTAAHCGRGGDRVAVEVGGEFREAGTLYPSTAYGASVSGNDWALIRWDDEVALGENRITGDARISPSELKAGDRICTYGAATAAPSCGAYAGTLGGNVYWDQSPATVGDSGGAVFVDGRRGFMGVLSGHSVVGSPSGEHTVLRAAAPTNRPAPTADEEIALISDFYRDHQAAGLIVSTPIVSATDAAANIAGRVEQRWMDRSSARGAESDWQAGTLPVIAAIVMGVLVAATPTLVQLIETVRGWAR</sequence>
<comment type="caution">
    <text evidence="3">The sequence shown here is derived from an EMBL/GenBank/DDBJ whole genome shotgun (WGS) entry which is preliminary data.</text>
</comment>
<dbReference type="InterPro" id="IPR043504">
    <property type="entry name" value="Peptidase_S1_PA_chymotrypsin"/>
</dbReference>
<accession>A0ABT1G2L4</accession>
<keyword evidence="4" id="KW-1185">Reference proteome</keyword>
<keyword evidence="2" id="KW-0732">Signal</keyword>
<feature type="transmembrane region" description="Helical" evidence="1">
    <location>
        <begin position="271"/>
        <end position="291"/>
    </location>
</feature>
<reference evidence="3" key="1">
    <citation type="submission" date="2022-05" db="EMBL/GenBank/DDBJ databases">
        <title>Corynebacterium sp. TA-R-1 sp. nov., isolated from human feces.</title>
        <authorList>
            <person name="Shamsuzzaman M."/>
            <person name="Dahal R.H."/>
        </authorList>
    </citation>
    <scope>NUCLEOTIDE SEQUENCE</scope>
    <source>
        <strain evidence="3">TA-R-1</strain>
    </source>
</reference>
<evidence type="ECO:0000256" key="2">
    <source>
        <dbReference type="SAM" id="SignalP"/>
    </source>
</evidence>
<evidence type="ECO:0000256" key="1">
    <source>
        <dbReference type="SAM" id="Phobius"/>
    </source>
</evidence>
<organism evidence="3 4">
    <name type="scientific">Corynebacterium stercoris</name>
    <dbReference type="NCBI Taxonomy" id="2943490"/>
    <lineage>
        <taxon>Bacteria</taxon>
        <taxon>Bacillati</taxon>
        <taxon>Actinomycetota</taxon>
        <taxon>Actinomycetes</taxon>
        <taxon>Mycobacteriales</taxon>
        <taxon>Corynebacteriaceae</taxon>
        <taxon>Corynebacterium</taxon>
    </lineage>
</organism>
<keyword evidence="1" id="KW-0472">Membrane</keyword>
<keyword evidence="1" id="KW-1133">Transmembrane helix</keyword>
<proteinExistence type="predicted"/>
<dbReference type="InterPro" id="IPR009003">
    <property type="entry name" value="Peptidase_S1_PA"/>
</dbReference>
<keyword evidence="1" id="KW-0812">Transmembrane</keyword>
<dbReference type="EMBL" id="JAMFTQ010000012">
    <property type="protein sequence ID" value="MCP1388268.1"/>
    <property type="molecule type" value="Genomic_DNA"/>
</dbReference>
<dbReference type="SUPFAM" id="SSF50494">
    <property type="entry name" value="Trypsin-like serine proteases"/>
    <property type="match status" value="1"/>
</dbReference>
<evidence type="ECO:0000313" key="3">
    <source>
        <dbReference type="EMBL" id="MCP1388268.1"/>
    </source>
</evidence>
<dbReference type="Gene3D" id="2.40.10.10">
    <property type="entry name" value="Trypsin-like serine proteases"/>
    <property type="match status" value="1"/>
</dbReference>
<feature type="signal peptide" evidence="2">
    <location>
        <begin position="1"/>
        <end position="22"/>
    </location>
</feature>
<evidence type="ECO:0000313" key="4">
    <source>
        <dbReference type="Proteomes" id="UP001204000"/>
    </source>
</evidence>
<feature type="chain" id="PRO_5046780991" evidence="2">
    <location>
        <begin position="23"/>
        <end position="299"/>
    </location>
</feature>
<dbReference type="Proteomes" id="UP001204000">
    <property type="component" value="Unassembled WGS sequence"/>
</dbReference>
<dbReference type="RefSeq" id="WP_253578615.1">
    <property type="nucleotide sequence ID" value="NZ_JAMFTQ010000012.1"/>
</dbReference>
<name>A0ABT1G2L4_9CORY</name>
<gene>
    <name evidence="3" type="ORF">M5J20_08735</name>
</gene>